<sequence length="101" mass="11210">MSPASRREFGCGKRMWESKNGQNGRGEDEVCPVSSLVRNSIYYTRCTIGTGGDVLSTGRQACIHSTRKVAGCTSSHVSLHSLHRDMRAWTMFKCELPWEAG</sequence>
<reference evidence="2" key="2">
    <citation type="submission" date="2015-01" db="EMBL/GenBank/DDBJ databases">
        <title>Evolutionary Origins and Diversification of the Mycorrhizal Mutualists.</title>
        <authorList>
            <consortium name="DOE Joint Genome Institute"/>
            <consortium name="Mycorrhizal Genomics Consortium"/>
            <person name="Kohler A."/>
            <person name="Kuo A."/>
            <person name="Nagy L.G."/>
            <person name="Floudas D."/>
            <person name="Copeland A."/>
            <person name="Barry K.W."/>
            <person name="Cichocki N."/>
            <person name="Veneault-Fourrey C."/>
            <person name="LaButti K."/>
            <person name="Lindquist E.A."/>
            <person name="Lipzen A."/>
            <person name="Lundell T."/>
            <person name="Morin E."/>
            <person name="Murat C."/>
            <person name="Riley R."/>
            <person name="Ohm R."/>
            <person name="Sun H."/>
            <person name="Tunlid A."/>
            <person name="Henrissat B."/>
            <person name="Grigoriev I.V."/>
            <person name="Hibbett D.S."/>
            <person name="Martin F."/>
        </authorList>
    </citation>
    <scope>NUCLEOTIDE SEQUENCE [LARGE SCALE GENOMIC DNA]</scope>
    <source>
        <strain evidence="2">Marx 270</strain>
    </source>
</reference>
<accession>A0A0C3PEE9</accession>
<reference evidence="1 2" key="1">
    <citation type="submission" date="2014-04" db="EMBL/GenBank/DDBJ databases">
        <authorList>
            <consortium name="DOE Joint Genome Institute"/>
            <person name="Kuo A."/>
            <person name="Kohler A."/>
            <person name="Costa M.D."/>
            <person name="Nagy L.G."/>
            <person name="Floudas D."/>
            <person name="Copeland A."/>
            <person name="Barry K.W."/>
            <person name="Cichocki N."/>
            <person name="Veneault-Fourrey C."/>
            <person name="LaButti K."/>
            <person name="Lindquist E.A."/>
            <person name="Lipzen A."/>
            <person name="Lundell T."/>
            <person name="Morin E."/>
            <person name="Murat C."/>
            <person name="Sun H."/>
            <person name="Tunlid A."/>
            <person name="Henrissat B."/>
            <person name="Grigoriev I.V."/>
            <person name="Hibbett D.S."/>
            <person name="Martin F."/>
            <person name="Nordberg H.P."/>
            <person name="Cantor M.N."/>
            <person name="Hua S.X."/>
        </authorList>
    </citation>
    <scope>NUCLEOTIDE SEQUENCE [LARGE SCALE GENOMIC DNA]</scope>
    <source>
        <strain evidence="1 2">Marx 270</strain>
    </source>
</reference>
<evidence type="ECO:0000313" key="2">
    <source>
        <dbReference type="Proteomes" id="UP000054217"/>
    </source>
</evidence>
<dbReference type="Proteomes" id="UP000054217">
    <property type="component" value="Unassembled WGS sequence"/>
</dbReference>
<dbReference type="HOGENOM" id="CLU_2292831_0_0_1"/>
<evidence type="ECO:0000313" key="1">
    <source>
        <dbReference type="EMBL" id="KIO06224.1"/>
    </source>
</evidence>
<gene>
    <name evidence="1" type="ORF">M404DRAFT_999439</name>
</gene>
<dbReference type="AlphaFoldDB" id="A0A0C3PEE9"/>
<dbReference type="InParanoid" id="A0A0C3PEE9"/>
<keyword evidence="2" id="KW-1185">Reference proteome</keyword>
<name>A0A0C3PEE9_PISTI</name>
<protein>
    <submittedName>
        <fullName evidence="1">Uncharacterized protein</fullName>
    </submittedName>
</protein>
<proteinExistence type="predicted"/>
<dbReference type="EMBL" id="KN831964">
    <property type="protein sequence ID" value="KIO06224.1"/>
    <property type="molecule type" value="Genomic_DNA"/>
</dbReference>
<organism evidence="1 2">
    <name type="scientific">Pisolithus tinctorius Marx 270</name>
    <dbReference type="NCBI Taxonomy" id="870435"/>
    <lineage>
        <taxon>Eukaryota</taxon>
        <taxon>Fungi</taxon>
        <taxon>Dikarya</taxon>
        <taxon>Basidiomycota</taxon>
        <taxon>Agaricomycotina</taxon>
        <taxon>Agaricomycetes</taxon>
        <taxon>Agaricomycetidae</taxon>
        <taxon>Boletales</taxon>
        <taxon>Sclerodermatineae</taxon>
        <taxon>Pisolithaceae</taxon>
        <taxon>Pisolithus</taxon>
    </lineage>
</organism>